<dbReference type="OrthoDB" id="277931at2759"/>
<feature type="transmembrane region" description="Helical" evidence="8">
    <location>
        <begin position="226"/>
        <end position="259"/>
    </location>
</feature>
<feature type="compositionally biased region" description="Low complexity" evidence="7">
    <location>
        <begin position="70"/>
        <end position="95"/>
    </location>
</feature>
<dbReference type="Pfam" id="PF05277">
    <property type="entry name" value="DUF726"/>
    <property type="match status" value="1"/>
</dbReference>
<keyword evidence="10" id="KW-1185">Reference proteome</keyword>
<comment type="similarity">
    <text evidence="2">Belongs to the TMCO4 family.</text>
</comment>
<evidence type="ECO:0000313" key="10">
    <source>
        <dbReference type="Proteomes" id="UP000823405"/>
    </source>
</evidence>
<dbReference type="InterPro" id="IPR029058">
    <property type="entry name" value="AB_hydrolase_fold"/>
</dbReference>
<reference evidence="9" key="1">
    <citation type="journal article" date="2020" name="Fungal Divers.">
        <title>Resolving the Mortierellaceae phylogeny through synthesis of multi-gene phylogenetics and phylogenomics.</title>
        <authorList>
            <person name="Vandepol N."/>
            <person name="Liber J."/>
            <person name="Desiro A."/>
            <person name="Na H."/>
            <person name="Kennedy M."/>
            <person name="Barry K."/>
            <person name="Grigoriev I.V."/>
            <person name="Miller A.N."/>
            <person name="O'Donnell K."/>
            <person name="Stajich J.E."/>
            <person name="Bonito G."/>
        </authorList>
    </citation>
    <scope>NUCLEOTIDE SEQUENCE</scope>
    <source>
        <strain evidence="9">NVP60</strain>
    </source>
</reference>
<dbReference type="EMBL" id="JAAAIN010000206">
    <property type="protein sequence ID" value="KAG0318134.1"/>
    <property type="molecule type" value="Genomic_DNA"/>
</dbReference>
<evidence type="ECO:0000256" key="4">
    <source>
        <dbReference type="ARBA" id="ARBA00022989"/>
    </source>
</evidence>
<evidence type="ECO:0008006" key="11">
    <source>
        <dbReference type="Google" id="ProtNLM"/>
    </source>
</evidence>
<evidence type="ECO:0000256" key="7">
    <source>
        <dbReference type="SAM" id="MobiDB-lite"/>
    </source>
</evidence>
<evidence type="ECO:0000256" key="1">
    <source>
        <dbReference type="ARBA" id="ARBA00004141"/>
    </source>
</evidence>
<evidence type="ECO:0000256" key="5">
    <source>
        <dbReference type="ARBA" id="ARBA00023136"/>
    </source>
</evidence>
<keyword evidence="4 8" id="KW-1133">Transmembrane helix</keyword>
<evidence type="ECO:0000256" key="8">
    <source>
        <dbReference type="SAM" id="Phobius"/>
    </source>
</evidence>
<comment type="subcellular location">
    <subcellularLocation>
        <location evidence="1">Membrane</location>
        <topology evidence="1">Multi-pass membrane protein</topology>
    </subcellularLocation>
</comment>
<evidence type="ECO:0000256" key="6">
    <source>
        <dbReference type="SAM" id="Coils"/>
    </source>
</evidence>
<dbReference type="GO" id="GO:0016020">
    <property type="term" value="C:membrane"/>
    <property type="evidence" value="ECO:0007669"/>
    <property type="project" value="UniProtKB-SubCell"/>
</dbReference>
<sequence length="564" mass="61255">MYPFEATDIWKQDDIYSFDATDIWTQDEKSNAGSTAPPVEITPPPRLPPRQPSDHHQGERPPELPPRAPSISTTISSLSSSSSASSASTSSSKLSGRVEPLEYDARARAVIFEMCNYLYLSYDSFLHIEKQIAQHLYFHQQELIEAEKEELEQERRLQEEIQQQQRLQNQGQGAGSRVGAFFSSFRSNRASVISPPAPVNQHGVAMQTQAQTSMQELEKKKKTWKYVATGLSIAAGATVIGLTGGLAAPLVAVGAGVLLGSGAAVLGTTAGIAVMASLFGLAGGGLAGYKMHRRNKDLKVLSFTPIVKDPTLPQIPSLSLDIVISGYLFDEAEVINAWQGTAENALNGNDVFHLTFEPADLVTLGNAFKVFVATEAVRMVSTQVIQQTVFAALASALVLPFGLMRAGDLIDNPWVVAMDRARKSGYVLADILMERVQGNRPTTLIGYSTGAVVIWECLLELAKRKEHGLINSVVLLGAPIKTDMTEKWKEASSVVSHRFINGYSKKDVVLASIYRLHALGLDVAGLQPVEAVSRIENVDLTDIVGGHLEYRENLNMIISLLGTL</sequence>
<proteinExistence type="inferred from homology"/>
<dbReference type="Gene3D" id="3.40.50.1820">
    <property type="entry name" value="alpha/beta hydrolase"/>
    <property type="match status" value="1"/>
</dbReference>
<protein>
    <recommendedName>
        <fullName evidence="11">DUF726-domain-containing protein</fullName>
    </recommendedName>
</protein>
<feature type="transmembrane region" description="Helical" evidence="8">
    <location>
        <begin position="265"/>
        <end position="289"/>
    </location>
</feature>
<evidence type="ECO:0000256" key="3">
    <source>
        <dbReference type="ARBA" id="ARBA00022692"/>
    </source>
</evidence>
<feature type="compositionally biased region" description="Pro residues" evidence="7">
    <location>
        <begin position="40"/>
        <end position="51"/>
    </location>
</feature>
<comment type="caution">
    <text evidence="9">The sequence shown here is derived from an EMBL/GenBank/DDBJ whole genome shotgun (WGS) entry which is preliminary data.</text>
</comment>
<keyword evidence="6" id="KW-0175">Coiled coil</keyword>
<name>A0A9P6USS5_9FUNG</name>
<keyword evidence="3 8" id="KW-0812">Transmembrane</keyword>
<dbReference type="PANTHER" id="PTHR17920">
    <property type="entry name" value="TRANSMEMBRANE AND COILED-COIL DOMAIN-CONTAINING PROTEIN 4 TMCO4"/>
    <property type="match status" value="1"/>
</dbReference>
<dbReference type="Proteomes" id="UP000823405">
    <property type="component" value="Unassembled WGS sequence"/>
</dbReference>
<gene>
    <name evidence="9" type="ORF">BGZ97_004284</name>
</gene>
<feature type="coiled-coil region" evidence="6">
    <location>
        <begin position="140"/>
        <end position="170"/>
    </location>
</feature>
<feature type="compositionally biased region" description="Basic and acidic residues" evidence="7">
    <location>
        <begin position="52"/>
        <end position="62"/>
    </location>
</feature>
<keyword evidence="5 8" id="KW-0472">Membrane</keyword>
<dbReference type="SUPFAM" id="SSF53474">
    <property type="entry name" value="alpha/beta-Hydrolases"/>
    <property type="match status" value="1"/>
</dbReference>
<dbReference type="PANTHER" id="PTHR17920:SF23">
    <property type="entry name" value="DUF726-DOMAIN-CONTAINING PROTEIN"/>
    <property type="match status" value="1"/>
</dbReference>
<dbReference type="InterPro" id="IPR007941">
    <property type="entry name" value="DUF726"/>
</dbReference>
<feature type="region of interest" description="Disordered" evidence="7">
    <location>
        <begin position="26"/>
        <end position="97"/>
    </location>
</feature>
<organism evidence="9 10">
    <name type="scientific">Linnemannia gamsii</name>
    <dbReference type="NCBI Taxonomy" id="64522"/>
    <lineage>
        <taxon>Eukaryota</taxon>
        <taxon>Fungi</taxon>
        <taxon>Fungi incertae sedis</taxon>
        <taxon>Mucoromycota</taxon>
        <taxon>Mortierellomycotina</taxon>
        <taxon>Mortierellomycetes</taxon>
        <taxon>Mortierellales</taxon>
        <taxon>Mortierellaceae</taxon>
        <taxon>Linnemannia</taxon>
    </lineage>
</organism>
<accession>A0A9P6USS5</accession>
<dbReference type="AlphaFoldDB" id="A0A9P6USS5"/>
<evidence type="ECO:0000313" key="9">
    <source>
        <dbReference type="EMBL" id="KAG0318134.1"/>
    </source>
</evidence>
<evidence type="ECO:0000256" key="2">
    <source>
        <dbReference type="ARBA" id="ARBA00009824"/>
    </source>
</evidence>